<dbReference type="InterPro" id="IPR014712">
    <property type="entry name" value="ANTH_dom_sf"/>
</dbReference>
<evidence type="ECO:0000313" key="10">
    <source>
        <dbReference type="Proteomes" id="UP000265566"/>
    </source>
</evidence>
<keyword evidence="4" id="KW-0968">Cytoplasmic vesicle</keyword>
<dbReference type="PaxDb" id="3880-AET05479"/>
<evidence type="ECO:0000256" key="2">
    <source>
        <dbReference type="ARBA" id="ARBA00004555"/>
    </source>
</evidence>
<reference evidence="6 9" key="2">
    <citation type="journal article" date="2014" name="BMC Genomics">
        <title>An improved genome release (version Mt4.0) for the model legume Medicago truncatula.</title>
        <authorList>
            <person name="Tang H."/>
            <person name="Krishnakumar V."/>
            <person name="Bidwell S."/>
            <person name="Rosen B."/>
            <person name="Chan A."/>
            <person name="Zhou S."/>
            <person name="Gentzbittel L."/>
            <person name="Childs K.L."/>
            <person name="Yandell M."/>
            <person name="Gundlach H."/>
            <person name="Mayer K.F."/>
            <person name="Schwartz D.C."/>
            <person name="Town C.D."/>
        </authorList>
    </citation>
    <scope>GENOME REANNOTATION</scope>
    <source>
        <strain evidence="8 9">cv. Jemalong A17</strain>
    </source>
</reference>
<dbReference type="AlphaFoldDB" id="G7LBJ2"/>
<dbReference type="GO" id="GO:0048268">
    <property type="term" value="P:clathrin coat assembly"/>
    <property type="evidence" value="ECO:0007669"/>
    <property type="project" value="InterPro"/>
</dbReference>
<gene>
    <name evidence="6" type="ordered locus">MTR_8g106040</name>
    <name evidence="7" type="ORF">MtrunA17_Chr8g0392221</name>
</gene>
<dbReference type="EMBL" id="PSQE01000008">
    <property type="protein sequence ID" value="RHN43842.1"/>
    <property type="molecule type" value="Genomic_DNA"/>
</dbReference>
<dbReference type="EMBL" id="CM001224">
    <property type="protein sequence ID" value="AET05479.1"/>
    <property type="molecule type" value="Genomic_DNA"/>
</dbReference>
<dbReference type="GO" id="GO:0000149">
    <property type="term" value="F:SNARE binding"/>
    <property type="evidence" value="ECO:0000318"/>
    <property type="project" value="GO_Central"/>
</dbReference>
<dbReference type="SMART" id="SM00273">
    <property type="entry name" value="ENTH"/>
    <property type="match status" value="1"/>
</dbReference>
<name>G7LBJ2_MEDTR</name>
<dbReference type="GO" id="GO:0030136">
    <property type="term" value="C:clathrin-coated vesicle"/>
    <property type="evidence" value="ECO:0000318"/>
    <property type="project" value="GO_Central"/>
</dbReference>
<protein>
    <submittedName>
        <fullName evidence="6">ENTH/ANTH/VHS superfamily protein</fullName>
    </submittedName>
    <submittedName>
        <fullName evidence="7">Putative ANTH domain-containing protein</fullName>
    </submittedName>
</protein>
<evidence type="ECO:0000259" key="5">
    <source>
        <dbReference type="PROSITE" id="PS50942"/>
    </source>
</evidence>
<keyword evidence="9" id="KW-1185">Reference proteome</keyword>
<dbReference type="SUPFAM" id="SSF48464">
    <property type="entry name" value="ENTH/VHS domain"/>
    <property type="match status" value="1"/>
</dbReference>
<dbReference type="EnsemblPlants" id="AET05479">
    <property type="protein sequence ID" value="AET05479"/>
    <property type="gene ID" value="MTR_8g106040"/>
</dbReference>
<reference evidence="10" key="4">
    <citation type="journal article" date="2018" name="Nat. Plants">
        <title>Whole-genome landscape of Medicago truncatula symbiotic genes.</title>
        <authorList>
            <person name="Pecrix Y."/>
            <person name="Staton S.E."/>
            <person name="Sallet E."/>
            <person name="Lelandais-Briere C."/>
            <person name="Moreau S."/>
            <person name="Carrere S."/>
            <person name="Blein T."/>
            <person name="Jardinaud M.F."/>
            <person name="Latrasse D."/>
            <person name="Zouine M."/>
            <person name="Zahm M."/>
            <person name="Kreplak J."/>
            <person name="Mayjonade B."/>
            <person name="Satge C."/>
            <person name="Perez M."/>
            <person name="Cauet S."/>
            <person name="Marande W."/>
            <person name="Chantry-Darmon C."/>
            <person name="Lopez-Roques C."/>
            <person name="Bouchez O."/>
            <person name="Berard A."/>
            <person name="Debelle F."/>
            <person name="Munos S."/>
            <person name="Bendahmane A."/>
            <person name="Berges H."/>
            <person name="Niebel A."/>
            <person name="Buitink J."/>
            <person name="Frugier F."/>
            <person name="Benhamed M."/>
            <person name="Crespi M."/>
            <person name="Gouzy J."/>
            <person name="Gamas P."/>
        </authorList>
    </citation>
    <scope>NUCLEOTIDE SEQUENCE [LARGE SCALE GENOMIC DNA]</scope>
    <source>
        <strain evidence="10">cv. Jemalong A17</strain>
    </source>
</reference>
<organism evidence="6 9">
    <name type="scientific">Medicago truncatula</name>
    <name type="common">Barrel medic</name>
    <name type="synonym">Medicago tribuloides</name>
    <dbReference type="NCBI Taxonomy" id="3880"/>
    <lineage>
        <taxon>Eukaryota</taxon>
        <taxon>Viridiplantae</taxon>
        <taxon>Streptophyta</taxon>
        <taxon>Embryophyta</taxon>
        <taxon>Tracheophyta</taxon>
        <taxon>Spermatophyta</taxon>
        <taxon>Magnoliopsida</taxon>
        <taxon>eudicotyledons</taxon>
        <taxon>Gunneridae</taxon>
        <taxon>Pentapetalae</taxon>
        <taxon>rosids</taxon>
        <taxon>fabids</taxon>
        <taxon>Fabales</taxon>
        <taxon>Fabaceae</taxon>
        <taxon>Papilionoideae</taxon>
        <taxon>50 kb inversion clade</taxon>
        <taxon>NPAAA clade</taxon>
        <taxon>Hologalegina</taxon>
        <taxon>IRL clade</taxon>
        <taxon>Trifolieae</taxon>
        <taxon>Medicago</taxon>
    </lineage>
</organism>
<sequence>MKRRFQKVCTSLKEQSCISYAKIASAAGFSDMNLIIIKATSPDDLPVHEKYIQHLLKLFSLSPSSCHSFTISFTRRFGTTRSWRVALKSLILLHRLLRSVQGNSPLWTELLWTRSNGLISLYPCHFKDATSSSTCSISYTKFVTSYAHLLDEALNCVALDNTKLENQQHLEEKNVTFQEKMKEMGETLEILPQLQSIIDRVIDCYPIGVATKSFIVQSAMKHIIRDSFICYTMFRREIVAVMENLFEMSYRNSIAAFNIYKKASVQTNKLCEFYEWCKAKGLCGYYEYPLLEPIPHIQIKALESFLSGMWQLTESCSSSLSDQESSSVFTEEDGRQQQMMKGIEVEKPLIDLEGEYDDVSWETVLESSVSFCHSYDQIHSDLINSNGCQQGLMDNDHSFDGMWKISTYKSAAYNPFSQQSYESSYNGRFDHNPLYPWGL</sequence>
<keyword evidence="3" id="KW-0333">Golgi apparatus</keyword>
<dbReference type="PANTHER" id="PTHR22951">
    <property type="entry name" value="CLATHRIN ASSEMBLY PROTEIN"/>
    <property type="match status" value="1"/>
</dbReference>
<evidence type="ECO:0000256" key="1">
    <source>
        <dbReference type="ARBA" id="ARBA00004132"/>
    </source>
</evidence>
<dbReference type="SUPFAM" id="SSF89009">
    <property type="entry name" value="GAT-like domain"/>
    <property type="match status" value="1"/>
</dbReference>
<dbReference type="PROSITE" id="PS50942">
    <property type="entry name" value="ENTH"/>
    <property type="match status" value="1"/>
</dbReference>
<comment type="subcellular location">
    <subcellularLocation>
        <location evidence="1">Cytoplasmic vesicle</location>
        <location evidence="1">Clathrin-coated vesicle</location>
    </subcellularLocation>
    <subcellularLocation>
        <location evidence="2">Golgi apparatus</location>
    </subcellularLocation>
</comment>
<reference evidence="6 9" key="1">
    <citation type="journal article" date="2011" name="Nature">
        <title>The Medicago genome provides insight into the evolution of rhizobial symbioses.</title>
        <authorList>
            <person name="Young N.D."/>
            <person name="Debelle F."/>
            <person name="Oldroyd G.E."/>
            <person name="Geurts R."/>
            <person name="Cannon S.B."/>
            <person name="Udvardi M.K."/>
            <person name="Benedito V.A."/>
            <person name="Mayer K.F."/>
            <person name="Gouzy J."/>
            <person name="Schoof H."/>
            <person name="Van de Peer Y."/>
            <person name="Proost S."/>
            <person name="Cook D.R."/>
            <person name="Meyers B.C."/>
            <person name="Spannagl M."/>
            <person name="Cheung F."/>
            <person name="De Mita S."/>
            <person name="Krishnakumar V."/>
            <person name="Gundlach H."/>
            <person name="Zhou S."/>
            <person name="Mudge J."/>
            <person name="Bharti A.K."/>
            <person name="Murray J.D."/>
            <person name="Naoumkina M.A."/>
            <person name="Rosen B."/>
            <person name="Silverstein K.A."/>
            <person name="Tang H."/>
            <person name="Rombauts S."/>
            <person name="Zhao P.X."/>
            <person name="Zhou P."/>
            <person name="Barbe V."/>
            <person name="Bardou P."/>
            <person name="Bechner M."/>
            <person name="Bellec A."/>
            <person name="Berger A."/>
            <person name="Berges H."/>
            <person name="Bidwell S."/>
            <person name="Bisseling T."/>
            <person name="Choisne N."/>
            <person name="Couloux A."/>
            <person name="Denny R."/>
            <person name="Deshpande S."/>
            <person name="Dai X."/>
            <person name="Doyle J.J."/>
            <person name="Dudez A.M."/>
            <person name="Farmer A.D."/>
            <person name="Fouteau S."/>
            <person name="Franken C."/>
            <person name="Gibelin C."/>
            <person name="Gish J."/>
            <person name="Goldstein S."/>
            <person name="Gonzalez A.J."/>
            <person name="Green P.J."/>
            <person name="Hallab A."/>
            <person name="Hartog M."/>
            <person name="Hua A."/>
            <person name="Humphray S.J."/>
            <person name="Jeong D.H."/>
            <person name="Jing Y."/>
            <person name="Jocker A."/>
            <person name="Kenton S.M."/>
            <person name="Kim D.J."/>
            <person name="Klee K."/>
            <person name="Lai H."/>
            <person name="Lang C."/>
            <person name="Lin S."/>
            <person name="Macmil S.L."/>
            <person name="Magdelenat G."/>
            <person name="Matthews L."/>
            <person name="McCorrison J."/>
            <person name="Monaghan E.L."/>
            <person name="Mun J.H."/>
            <person name="Najar F.Z."/>
            <person name="Nicholson C."/>
            <person name="Noirot C."/>
            <person name="O'Bleness M."/>
            <person name="Paule C.R."/>
            <person name="Poulain J."/>
            <person name="Prion F."/>
            <person name="Qin B."/>
            <person name="Qu C."/>
            <person name="Retzel E.F."/>
            <person name="Riddle C."/>
            <person name="Sallet E."/>
            <person name="Samain S."/>
            <person name="Samson N."/>
            <person name="Sanders I."/>
            <person name="Saurat O."/>
            <person name="Scarpelli C."/>
            <person name="Schiex T."/>
            <person name="Segurens B."/>
            <person name="Severin A.J."/>
            <person name="Sherrier D.J."/>
            <person name="Shi R."/>
            <person name="Sims S."/>
            <person name="Singer S.R."/>
            <person name="Sinharoy S."/>
            <person name="Sterck L."/>
            <person name="Viollet A."/>
            <person name="Wang B.B."/>
            <person name="Wang K."/>
            <person name="Wang M."/>
            <person name="Wang X."/>
            <person name="Warfsmann J."/>
            <person name="Weissenbach J."/>
            <person name="White D.D."/>
            <person name="White J.D."/>
            <person name="Wiley G.B."/>
            <person name="Wincker P."/>
            <person name="Xing Y."/>
            <person name="Yang L."/>
            <person name="Yao Z."/>
            <person name="Ying F."/>
            <person name="Zhai J."/>
            <person name="Zhou L."/>
            <person name="Zuber A."/>
            <person name="Denarie J."/>
            <person name="Dixon R.A."/>
            <person name="May G.D."/>
            <person name="Schwartz D.C."/>
            <person name="Rogers J."/>
            <person name="Quetier F."/>
            <person name="Town C.D."/>
            <person name="Roe B.A."/>
        </authorList>
    </citation>
    <scope>NUCLEOTIDE SEQUENCE [LARGE SCALE GENOMIC DNA]</scope>
    <source>
        <strain evidence="6">A17</strain>
        <strain evidence="8 9">cv. Jemalong A17</strain>
    </source>
</reference>
<evidence type="ECO:0000256" key="3">
    <source>
        <dbReference type="ARBA" id="ARBA00023034"/>
    </source>
</evidence>
<dbReference type="InterPro" id="IPR008942">
    <property type="entry name" value="ENTH_VHS"/>
</dbReference>
<dbReference type="Proteomes" id="UP000265566">
    <property type="component" value="Chromosome 8"/>
</dbReference>
<proteinExistence type="predicted"/>
<dbReference type="GO" id="GO:0005546">
    <property type="term" value="F:phosphatidylinositol-4,5-bisphosphate binding"/>
    <property type="evidence" value="ECO:0000318"/>
    <property type="project" value="GO_Central"/>
</dbReference>
<dbReference type="HOGENOM" id="CLU_046785_0_0_1"/>
<dbReference type="GO" id="GO:0072583">
    <property type="term" value="P:clathrin-dependent endocytosis"/>
    <property type="evidence" value="ECO:0000318"/>
    <property type="project" value="GO_Central"/>
</dbReference>
<dbReference type="FunFam" id="1.20.58.150:FF:000005">
    <property type="entry name" value="putative clathrin assembly protein At2g25430"/>
    <property type="match status" value="1"/>
</dbReference>
<dbReference type="STRING" id="3880.G7LBJ2"/>
<dbReference type="GO" id="GO:0006900">
    <property type="term" value="P:vesicle budding from membrane"/>
    <property type="evidence" value="ECO:0000318"/>
    <property type="project" value="GO_Central"/>
</dbReference>
<reference evidence="8" key="3">
    <citation type="submission" date="2015-04" db="UniProtKB">
        <authorList>
            <consortium name="EnsemblPlants"/>
        </authorList>
    </citation>
    <scope>IDENTIFICATION</scope>
    <source>
        <strain evidence="8">cv. Jemalong A17</strain>
    </source>
</reference>
<dbReference type="GO" id="GO:0032050">
    <property type="term" value="F:clathrin heavy chain binding"/>
    <property type="evidence" value="ECO:0000318"/>
    <property type="project" value="GO_Central"/>
</dbReference>
<dbReference type="Gene3D" id="1.20.58.150">
    <property type="entry name" value="ANTH domain"/>
    <property type="match status" value="1"/>
</dbReference>
<reference evidence="7" key="5">
    <citation type="journal article" date="2018" name="Nat. Plants">
        <title>Whole-genome landscape of Medicago truncatula symbiotic genes.</title>
        <authorList>
            <person name="Pecrix Y."/>
            <person name="Gamas P."/>
            <person name="Carrere S."/>
        </authorList>
    </citation>
    <scope>NUCLEOTIDE SEQUENCE</scope>
    <source>
        <tissue evidence="7">Leaves</tissue>
    </source>
</reference>
<evidence type="ECO:0000313" key="8">
    <source>
        <dbReference type="EnsemblPlants" id="AET05479"/>
    </source>
</evidence>
<dbReference type="GO" id="GO:0005905">
    <property type="term" value="C:clathrin-coated pit"/>
    <property type="evidence" value="ECO:0000318"/>
    <property type="project" value="GO_Central"/>
</dbReference>
<evidence type="ECO:0000256" key="4">
    <source>
        <dbReference type="ARBA" id="ARBA00023329"/>
    </source>
</evidence>
<dbReference type="GO" id="GO:0005794">
    <property type="term" value="C:Golgi apparatus"/>
    <property type="evidence" value="ECO:0007669"/>
    <property type="project" value="UniProtKB-SubCell"/>
</dbReference>
<evidence type="ECO:0000313" key="7">
    <source>
        <dbReference type="EMBL" id="RHN43842.1"/>
    </source>
</evidence>
<dbReference type="Gramene" id="rna50472">
    <property type="protein sequence ID" value="RHN43842.1"/>
    <property type="gene ID" value="gene50472"/>
</dbReference>
<evidence type="ECO:0000313" key="6">
    <source>
        <dbReference type="EMBL" id="AET05479.1"/>
    </source>
</evidence>
<dbReference type="Pfam" id="PF07651">
    <property type="entry name" value="ANTH"/>
    <property type="match status" value="1"/>
</dbReference>
<dbReference type="GO" id="GO:0005545">
    <property type="term" value="F:1-phosphatidylinositol binding"/>
    <property type="evidence" value="ECO:0000318"/>
    <property type="project" value="GO_Central"/>
</dbReference>
<dbReference type="InterPro" id="IPR011417">
    <property type="entry name" value="ANTH_dom"/>
</dbReference>
<dbReference type="eggNOG" id="KOG0251">
    <property type="taxonomic scope" value="Eukaryota"/>
</dbReference>
<dbReference type="OMA" id="RDSFICY"/>
<dbReference type="InterPro" id="IPR045192">
    <property type="entry name" value="AP180-like"/>
</dbReference>
<dbReference type="PANTHER" id="PTHR22951:SF22">
    <property type="entry name" value="ENTH DOMAIN-CONTAINING PROTEIN"/>
    <property type="match status" value="1"/>
</dbReference>
<feature type="domain" description="ENTH" evidence="5">
    <location>
        <begin position="24"/>
        <end position="164"/>
    </location>
</feature>
<dbReference type="Gene3D" id="1.25.40.90">
    <property type="match status" value="1"/>
</dbReference>
<dbReference type="Proteomes" id="UP000002051">
    <property type="component" value="Chromosome 8"/>
</dbReference>
<dbReference type="InterPro" id="IPR013809">
    <property type="entry name" value="ENTH"/>
</dbReference>
<evidence type="ECO:0000313" key="9">
    <source>
        <dbReference type="Proteomes" id="UP000002051"/>
    </source>
</evidence>
<accession>G7LBJ2</accession>